<dbReference type="InterPro" id="IPR005144">
    <property type="entry name" value="ATP-cone_dom"/>
</dbReference>
<dbReference type="GO" id="GO:0005524">
    <property type="term" value="F:ATP binding"/>
    <property type="evidence" value="ECO:0007669"/>
    <property type="project" value="UniProtKB-UniRule"/>
</dbReference>
<evidence type="ECO:0000313" key="5">
    <source>
        <dbReference type="EMBL" id="OGM34247.1"/>
    </source>
</evidence>
<evidence type="ECO:0000313" key="6">
    <source>
        <dbReference type="Proteomes" id="UP000177169"/>
    </source>
</evidence>
<sequence length="92" mass="10697">MELKVIKRNLNKENYNPEKIIKVVAAAGLSQESAKALSDRVSGWLEKRGKPEVTSLQIRDKVIVEIQKIDRGAARKFIWYEKYRDKNYGVNY</sequence>
<gene>
    <name evidence="5" type="ORF">A3D01_01855</name>
</gene>
<evidence type="ECO:0000256" key="1">
    <source>
        <dbReference type="ARBA" id="ARBA00022741"/>
    </source>
</evidence>
<dbReference type="Proteomes" id="UP000177169">
    <property type="component" value="Unassembled WGS sequence"/>
</dbReference>
<feature type="domain" description="ATP-cone" evidence="4">
    <location>
        <begin position="3"/>
        <end position="88"/>
    </location>
</feature>
<organism evidence="5 6">
    <name type="scientific">Candidatus Woesebacteria bacterium RIFCSPHIGHO2_02_FULL_39_13</name>
    <dbReference type="NCBI Taxonomy" id="1802505"/>
    <lineage>
        <taxon>Bacteria</taxon>
        <taxon>Candidatus Woeseibacteriota</taxon>
    </lineage>
</organism>
<protein>
    <recommendedName>
        <fullName evidence="4">ATP-cone domain-containing protein</fullName>
    </recommendedName>
</protein>
<proteinExistence type="predicted"/>
<evidence type="ECO:0000256" key="2">
    <source>
        <dbReference type="ARBA" id="ARBA00022840"/>
    </source>
</evidence>
<dbReference type="EMBL" id="MGGR01000008">
    <property type="protein sequence ID" value="OGM34247.1"/>
    <property type="molecule type" value="Genomic_DNA"/>
</dbReference>
<comment type="caution">
    <text evidence="5">The sequence shown here is derived from an EMBL/GenBank/DDBJ whole genome shotgun (WGS) entry which is preliminary data.</text>
</comment>
<accession>A0A1F7Z3Z7</accession>
<keyword evidence="1 3" id="KW-0547">Nucleotide-binding</keyword>
<evidence type="ECO:0000259" key="4">
    <source>
        <dbReference type="PROSITE" id="PS51161"/>
    </source>
</evidence>
<dbReference type="Pfam" id="PF03477">
    <property type="entry name" value="ATP-cone"/>
    <property type="match status" value="1"/>
</dbReference>
<evidence type="ECO:0000256" key="3">
    <source>
        <dbReference type="PROSITE-ProRule" id="PRU00492"/>
    </source>
</evidence>
<keyword evidence="2 3" id="KW-0067">ATP-binding</keyword>
<dbReference type="PROSITE" id="PS51161">
    <property type="entry name" value="ATP_CONE"/>
    <property type="match status" value="1"/>
</dbReference>
<reference evidence="5 6" key="1">
    <citation type="journal article" date="2016" name="Nat. Commun.">
        <title>Thousands of microbial genomes shed light on interconnected biogeochemical processes in an aquifer system.</title>
        <authorList>
            <person name="Anantharaman K."/>
            <person name="Brown C.T."/>
            <person name="Hug L.A."/>
            <person name="Sharon I."/>
            <person name="Castelle C.J."/>
            <person name="Probst A.J."/>
            <person name="Thomas B.C."/>
            <person name="Singh A."/>
            <person name="Wilkins M.J."/>
            <person name="Karaoz U."/>
            <person name="Brodie E.L."/>
            <person name="Williams K.H."/>
            <person name="Hubbard S.S."/>
            <person name="Banfield J.F."/>
        </authorList>
    </citation>
    <scope>NUCLEOTIDE SEQUENCE [LARGE SCALE GENOMIC DNA]</scope>
</reference>
<dbReference type="AlphaFoldDB" id="A0A1F7Z3Z7"/>
<name>A0A1F7Z3Z7_9BACT</name>